<organism evidence="1">
    <name type="scientific">Chrysotila carterae</name>
    <name type="common">Marine alga</name>
    <name type="synonym">Syracosphaera carterae</name>
    <dbReference type="NCBI Taxonomy" id="13221"/>
    <lineage>
        <taxon>Eukaryota</taxon>
        <taxon>Haptista</taxon>
        <taxon>Haptophyta</taxon>
        <taxon>Prymnesiophyceae</taxon>
        <taxon>Isochrysidales</taxon>
        <taxon>Isochrysidaceae</taxon>
        <taxon>Chrysotila</taxon>
    </lineage>
</organism>
<sequence length="215" mass="23538">MRMRRSAKLTHIRALTCTDALTPRPMLDKYHRPLTLSADFNMVEYLQKLRHYAPALREKGVERTLVTVNGSPESCLKLSTLLDLPEEIELFSDPSGAAGRAFGVSRGWLPDENLSPYLKLFGMLFGLGAGGTLPSVIAGYIGNPWGTADWIESALAQGQAAGRWPNTALKLDESGAVVSNSFDELPLVGSWGRRPLELVRAHTHHSPFTPFSAPL</sequence>
<dbReference type="AlphaFoldDB" id="A0A7S4BPK6"/>
<name>A0A7S4BPK6_CHRCT</name>
<protein>
    <submittedName>
        <fullName evidence="1">Uncharacterized protein</fullName>
    </submittedName>
</protein>
<evidence type="ECO:0000313" key="1">
    <source>
        <dbReference type="EMBL" id="CAE0772717.1"/>
    </source>
</evidence>
<proteinExistence type="predicted"/>
<dbReference type="EMBL" id="HBIZ01039704">
    <property type="protein sequence ID" value="CAE0772717.1"/>
    <property type="molecule type" value="Transcribed_RNA"/>
</dbReference>
<reference evidence="1" key="1">
    <citation type="submission" date="2021-01" db="EMBL/GenBank/DDBJ databases">
        <authorList>
            <person name="Corre E."/>
            <person name="Pelletier E."/>
            <person name="Niang G."/>
            <person name="Scheremetjew M."/>
            <person name="Finn R."/>
            <person name="Kale V."/>
            <person name="Holt S."/>
            <person name="Cochrane G."/>
            <person name="Meng A."/>
            <person name="Brown T."/>
            <person name="Cohen L."/>
        </authorList>
    </citation>
    <scope>NUCLEOTIDE SEQUENCE</scope>
    <source>
        <strain evidence="1">CCMP645</strain>
    </source>
</reference>
<gene>
    <name evidence="1" type="ORF">PCAR00345_LOCUS25329</name>
</gene>
<accession>A0A7S4BPK6</accession>